<proteinExistence type="predicted"/>
<name>A0A7J8SR53_GOSDV</name>
<dbReference type="EMBL" id="JABFAC010000011">
    <property type="protein sequence ID" value="MBA0628403.1"/>
    <property type="molecule type" value="Genomic_DNA"/>
</dbReference>
<organism evidence="1 2">
    <name type="scientific">Gossypium davidsonii</name>
    <name type="common">Davidson's cotton</name>
    <name type="synonym">Gossypium klotzschianum subsp. davidsonii</name>
    <dbReference type="NCBI Taxonomy" id="34287"/>
    <lineage>
        <taxon>Eukaryota</taxon>
        <taxon>Viridiplantae</taxon>
        <taxon>Streptophyta</taxon>
        <taxon>Embryophyta</taxon>
        <taxon>Tracheophyta</taxon>
        <taxon>Spermatophyta</taxon>
        <taxon>Magnoliopsida</taxon>
        <taxon>eudicotyledons</taxon>
        <taxon>Gunneridae</taxon>
        <taxon>Pentapetalae</taxon>
        <taxon>rosids</taxon>
        <taxon>malvids</taxon>
        <taxon>Malvales</taxon>
        <taxon>Malvaceae</taxon>
        <taxon>Malvoideae</taxon>
        <taxon>Gossypium</taxon>
    </lineage>
</organism>
<dbReference type="PANTHER" id="PTHR48464:SF1">
    <property type="entry name" value="MYB_SANT-LIKE DOMAIN-CONTAINING PROTEIN"/>
    <property type="match status" value="1"/>
</dbReference>
<dbReference type="AlphaFoldDB" id="A0A7J8SR53"/>
<keyword evidence="2" id="KW-1185">Reference proteome</keyword>
<evidence type="ECO:0000313" key="2">
    <source>
        <dbReference type="Proteomes" id="UP000593561"/>
    </source>
</evidence>
<sequence length="194" mass="22004">MLEKVLPHAMLKAKSNLESRIRTLKRDWAIIDEHRQMVVAEDASHKAIDQLRHHSFPYYDQLASIYAKDRAIGKDAQTATNIVEEIDVEDVATANNLKEGNNYHKCKNVVSLDKMDVSTTQSQLSKPNQDGSTFSKRKMISDGSEQFSTSITDIFMLLEENIRTVGLELSRSITSEKVLKECAQKLYPTLCEVE</sequence>
<dbReference type="Proteomes" id="UP000593561">
    <property type="component" value="Unassembled WGS sequence"/>
</dbReference>
<comment type="caution">
    <text evidence="1">The sequence shown here is derived from an EMBL/GenBank/DDBJ whole genome shotgun (WGS) entry which is preliminary data.</text>
</comment>
<accession>A0A7J8SR53</accession>
<dbReference type="PANTHER" id="PTHR48464">
    <property type="match status" value="1"/>
</dbReference>
<protein>
    <submittedName>
        <fullName evidence="1">Uncharacterized protein</fullName>
    </submittedName>
</protein>
<evidence type="ECO:0000313" key="1">
    <source>
        <dbReference type="EMBL" id="MBA0628403.1"/>
    </source>
</evidence>
<gene>
    <name evidence="1" type="ORF">Godav_023131</name>
</gene>
<reference evidence="1 2" key="1">
    <citation type="journal article" date="2019" name="Genome Biol. Evol.">
        <title>Insights into the evolution of the New World diploid cottons (Gossypium, subgenus Houzingenia) based on genome sequencing.</title>
        <authorList>
            <person name="Grover C.E."/>
            <person name="Arick M.A. 2nd"/>
            <person name="Thrash A."/>
            <person name="Conover J.L."/>
            <person name="Sanders W.S."/>
            <person name="Peterson D.G."/>
            <person name="Frelichowski J.E."/>
            <person name="Scheffler J.A."/>
            <person name="Scheffler B.E."/>
            <person name="Wendel J.F."/>
        </authorList>
    </citation>
    <scope>NUCLEOTIDE SEQUENCE [LARGE SCALE GENOMIC DNA]</scope>
    <source>
        <strain evidence="1">27</strain>
        <tissue evidence="1">Leaf</tissue>
    </source>
</reference>